<organism evidence="2 3">
    <name type="scientific">Strongylus vulgaris</name>
    <name type="common">Blood worm</name>
    <dbReference type="NCBI Taxonomy" id="40348"/>
    <lineage>
        <taxon>Eukaryota</taxon>
        <taxon>Metazoa</taxon>
        <taxon>Ecdysozoa</taxon>
        <taxon>Nematoda</taxon>
        <taxon>Chromadorea</taxon>
        <taxon>Rhabditida</taxon>
        <taxon>Rhabditina</taxon>
        <taxon>Rhabditomorpha</taxon>
        <taxon>Strongyloidea</taxon>
        <taxon>Strongylidae</taxon>
        <taxon>Strongylus</taxon>
    </lineage>
</organism>
<sequence>MIKLASARAFHMAIVWDVVIISTVILLYHALTLAAIVMFMEKFAVQLYPFDGAHERFTFVTSPRFMPLIIVVEVSIYEYAPFMVIECSAFLRQIFYPHANIDDEYVGCCDNVTREVCRFHSKTSFYRTRLDTANLTLLLWIYCQLNVHFAG</sequence>
<reference evidence="2 3" key="1">
    <citation type="submission" date="2018-11" db="EMBL/GenBank/DDBJ databases">
        <authorList>
            <consortium name="Pathogen Informatics"/>
        </authorList>
    </citation>
    <scope>NUCLEOTIDE SEQUENCE [LARGE SCALE GENOMIC DNA]</scope>
</reference>
<keyword evidence="1" id="KW-1133">Transmembrane helix</keyword>
<keyword evidence="3" id="KW-1185">Reference proteome</keyword>
<evidence type="ECO:0000313" key="3">
    <source>
        <dbReference type="Proteomes" id="UP000270094"/>
    </source>
</evidence>
<dbReference type="OrthoDB" id="5778713at2759"/>
<evidence type="ECO:0000256" key="1">
    <source>
        <dbReference type="SAM" id="Phobius"/>
    </source>
</evidence>
<accession>A0A3P7KFC1</accession>
<evidence type="ECO:0000313" key="2">
    <source>
        <dbReference type="EMBL" id="VDM69865.1"/>
    </source>
</evidence>
<keyword evidence="1" id="KW-0812">Transmembrane</keyword>
<keyword evidence="1" id="KW-0472">Membrane</keyword>
<gene>
    <name evidence="2" type="ORF">SVUK_LOCUS4863</name>
</gene>
<proteinExistence type="predicted"/>
<dbReference type="EMBL" id="UYYB01013830">
    <property type="protein sequence ID" value="VDM69865.1"/>
    <property type="molecule type" value="Genomic_DNA"/>
</dbReference>
<name>A0A3P7KFC1_STRVU</name>
<dbReference type="AlphaFoldDB" id="A0A3P7KFC1"/>
<dbReference type="Proteomes" id="UP000270094">
    <property type="component" value="Unassembled WGS sequence"/>
</dbReference>
<feature type="transmembrane region" description="Helical" evidence="1">
    <location>
        <begin position="12"/>
        <end position="40"/>
    </location>
</feature>
<protein>
    <submittedName>
        <fullName evidence="2">Uncharacterized protein</fullName>
    </submittedName>
</protein>